<dbReference type="Proteomes" id="UP000504637">
    <property type="component" value="Unplaced"/>
</dbReference>
<protein>
    <recommendedName>
        <fullName evidence="3">F-box domain-containing protein</fullName>
    </recommendedName>
</protein>
<organism evidence="2">
    <name type="scientific">Dissoconium aciculare CBS 342.82</name>
    <dbReference type="NCBI Taxonomy" id="1314786"/>
    <lineage>
        <taxon>Eukaryota</taxon>
        <taxon>Fungi</taxon>
        <taxon>Dikarya</taxon>
        <taxon>Ascomycota</taxon>
        <taxon>Pezizomycotina</taxon>
        <taxon>Dothideomycetes</taxon>
        <taxon>Dothideomycetidae</taxon>
        <taxon>Mycosphaerellales</taxon>
        <taxon>Dissoconiaceae</taxon>
        <taxon>Dissoconium</taxon>
    </lineage>
</organism>
<dbReference type="OrthoDB" id="3945550at2759"/>
<sequence length="647" mass="73402">MPLLSLPLELQQHVAGCLEPSSLRNFSLTSIACHEASLPAIFERICITVHDPESLQRHVNALREALSDTNSFSCVRQITIKGALRLAGKETERWPLQSPWSFALGVTNSLLDEVPICHDGMYVVSDENVIEALSDEDVAWLPLVNLLEAEVSLEDLVFDCRSQFPPSLLRILHARHPRCRLHLTFKFRTLLSSTPNAYEMELATSPCLSTIKAICSQRDSDGTDDFNLEALIELVAGLAPNLSKVVVLNLFPGGSMRSNRPRNSWQGLPGFTPRGRGSLKSLSLKGHTQLKTPQVLQDWARHVDFTCLRHLTLGGALDLRGSGLSGDTMQWIVQTQSFPLLKSLCVQLTRDNAQVERPLYREQAITFFRSFESLEQLSIDGPIDFQIKDAALAHHGKTLKKLSLHPFEQIPYPPHRDDKQDLPFHFTKDCILQLQAQCPILEELTILVKRNMSKEADLYRCFGGMRNLRALSLILDCSNWRVTRDPTYKPDFDEQDREPVEAETGSWLKRGELKATLINCAVDEALACSIWKTISQNKTGKPLERLKLWPTGAFEYGTGQSLPTTFIFIELNLTRSWSFERDPRDDTEDFTVTELQRERRLALEEQFDIFFSGHRQDHGVWEVFHSIWPPRAGSKDFRDDWSSFPLG</sequence>
<proteinExistence type="predicted"/>
<evidence type="ECO:0008006" key="3">
    <source>
        <dbReference type="Google" id="ProtNLM"/>
    </source>
</evidence>
<evidence type="ECO:0000313" key="2">
    <source>
        <dbReference type="RefSeq" id="XP_033462090.1"/>
    </source>
</evidence>
<dbReference type="AlphaFoldDB" id="A0A6J3MBQ2"/>
<accession>A0A6J3MBQ2</accession>
<dbReference type="RefSeq" id="XP_033462090.1">
    <property type="nucleotide sequence ID" value="XM_033600997.1"/>
</dbReference>
<reference evidence="2" key="2">
    <citation type="submission" date="2020-04" db="EMBL/GenBank/DDBJ databases">
        <authorList>
            <consortium name="NCBI Genome Project"/>
        </authorList>
    </citation>
    <scope>NUCLEOTIDE SEQUENCE</scope>
    <source>
        <strain evidence="2">CBS 342.82</strain>
    </source>
</reference>
<dbReference type="Gene3D" id="3.80.10.10">
    <property type="entry name" value="Ribonuclease Inhibitor"/>
    <property type="match status" value="1"/>
</dbReference>
<dbReference type="InterPro" id="IPR032675">
    <property type="entry name" value="LRR_dom_sf"/>
</dbReference>
<name>A0A6J3MBQ2_9PEZI</name>
<gene>
    <name evidence="2" type="ORF">K489DRAFT_314252</name>
</gene>
<evidence type="ECO:0000313" key="1">
    <source>
        <dbReference type="Proteomes" id="UP000504637"/>
    </source>
</evidence>
<reference evidence="2" key="1">
    <citation type="submission" date="2020-01" db="EMBL/GenBank/DDBJ databases">
        <authorList>
            <consortium name="DOE Joint Genome Institute"/>
            <person name="Haridas S."/>
            <person name="Albert R."/>
            <person name="Binder M."/>
            <person name="Bloem J."/>
            <person name="Labutti K."/>
            <person name="Salamov A."/>
            <person name="Andreopoulos B."/>
            <person name="Baker S.E."/>
            <person name="Barry K."/>
            <person name="Bills G."/>
            <person name="Bluhm B.H."/>
            <person name="Cannon C."/>
            <person name="Castanera R."/>
            <person name="Culley D.E."/>
            <person name="Daum C."/>
            <person name="Ezra D."/>
            <person name="Gonzalez J.B."/>
            <person name="Henrissat B."/>
            <person name="Kuo A."/>
            <person name="Liang C."/>
            <person name="Lipzen A."/>
            <person name="Lutzoni F."/>
            <person name="Magnuson J."/>
            <person name="Mondo S."/>
            <person name="Nolan M."/>
            <person name="Ohm R."/>
            <person name="Pangilinan J."/>
            <person name="Park H.-J."/>
            <person name="Ramirez L."/>
            <person name="Alfaro M."/>
            <person name="Sun H."/>
            <person name="Tritt A."/>
            <person name="Yoshinaga Y."/>
            <person name="Zwiers L.-H."/>
            <person name="Turgeon B.G."/>
            <person name="Goodwin S.B."/>
            <person name="Spatafora J.W."/>
            <person name="Crous P.W."/>
            <person name="Grigoriev I.V."/>
        </authorList>
    </citation>
    <scope>NUCLEOTIDE SEQUENCE</scope>
    <source>
        <strain evidence="2">CBS 342.82</strain>
    </source>
</reference>
<keyword evidence="1" id="KW-1185">Reference proteome</keyword>
<dbReference type="GeneID" id="54358797"/>
<dbReference type="SUPFAM" id="SSF52047">
    <property type="entry name" value="RNI-like"/>
    <property type="match status" value="1"/>
</dbReference>
<reference evidence="2" key="3">
    <citation type="submission" date="2025-08" db="UniProtKB">
        <authorList>
            <consortium name="RefSeq"/>
        </authorList>
    </citation>
    <scope>IDENTIFICATION</scope>
    <source>
        <strain evidence="2">CBS 342.82</strain>
    </source>
</reference>